<comment type="subcellular location">
    <subcellularLocation>
        <location evidence="1">Cell membrane</location>
        <topology evidence="1">Multi-pass membrane protein</topology>
    </subcellularLocation>
</comment>
<dbReference type="InterPro" id="IPR002797">
    <property type="entry name" value="Polysacc_synth"/>
</dbReference>
<dbReference type="CDD" id="cd13124">
    <property type="entry name" value="MATE_SpoVB_like"/>
    <property type="match status" value="1"/>
</dbReference>
<evidence type="ECO:0000256" key="2">
    <source>
        <dbReference type="ARBA" id="ARBA00022475"/>
    </source>
</evidence>
<dbReference type="AlphaFoldDB" id="A0A8J2TR86"/>
<keyword evidence="5 6" id="KW-0472">Membrane</keyword>
<organism evidence="7 8">
    <name type="scientific">Compostibacillus humi</name>
    <dbReference type="NCBI Taxonomy" id="1245525"/>
    <lineage>
        <taxon>Bacteria</taxon>
        <taxon>Bacillati</taxon>
        <taxon>Bacillota</taxon>
        <taxon>Bacilli</taxon>
        <taxon>Bacillales</taxon>
        <taxon>Bacillaceae</taxon>
        <taxon>Compostibacillus</taxon>
    </lineage>
</organism>
<dbReference type="PANTHER" id="PTHR30250:SF21">
    <property type="entry name" value="LIPID II FLIPPASE MURJ"/>
    <property type="match status" value="1"/>
</dbReference>
<evidence type="ECO:0000256" key="4">
    <source>
        <dbReference type="ARBA" id="ARBA00022989"/>
    </source>
</evidence>
<gene>
    <name evidence="7" type="primary">ytgP</name>
    <name evidence="7" type="ORF">GCM10010978_29060</name>
</gene>
<keyword evidence="3 6" id="KW-0812">Transmembrane</keyword>
<feature type="transmembrane region" description="Helical" evidence="6">
    <location>
        <begin position="336"/>
        <end position="359"/>
    </location>
</feature>
<feature type="transmembrane region" description="Helical" evidence="6">
    <location>
        <begin position="371"/>
        <end position="392"/>
    </location>
</feature>
<feature type="transmembrane region" description="Helical" evidence="6">
    <location>
        <begin position="244"/>
        <end position="264"/>
    </location>
</feature>
<dbReference type="GO" id="GO:0005886">
    <property type="term" value="C:plasma membrane"/>
    <property type="evidence" value="ECO:0007669"/>
    <property type="project" value="UniProtKB-SubCell"/>
</dbReference>
<feature type="transmembrane region" description="Helical" evidence="6">
    <location>
        <begin position="167"/>
        <end position="185"/>
    </location>
</feature>
<dbReference type="InterPro" id="IPR050833">
    <property type="entry name" value="Poly_Biosynth_Transport"/>
</dbReference>
<feature type="transmembrane region" description="Helical" evidence="6">
    <location>
        <begin position="295"/>
        <end position="315"/>
    </location>
</feature>
<feature type="transmembrane region" description="Helical" evidence="6">
    <location>
        <begin position="48"/>
        <end position="67"/>
    </location>
</feature>
<protein>
    <submittedName>
        <fullName evidence="7">Putative cell division protein YtgP</fullName>
    </submittedName>
</protein>
<feature type="transmembrane region" description="Helical" evidence="6">
    <location>
        <begin position="399"/>
        <end position="421"/>
    </location>
</feature>
<evidence type="ECO:0000313" key="8">
    <source>
        <dbReference type="Proteomes" id="UP000602050"/>
    </source>
</evidence>
<feature type="transmembrane region" description="Helical" evidence="6">
    <location>
        <begin position="191"/>
        <end position="215"/>
    </location>
</feature>
<dbReference type="Proteomes" id="UP000602050">
    <property type="component" value="Unassembled WGS sequence"/>
</dbReference>
<dbReference type="PIRSF" id="PIRSF038958">
    <property type="entry name" value="PG_synth_SpoVB"/>
    <property type="match status" value="1"/>
</dbReference>
<keyword evidence="7" id="KW-0132">Cell division</keyword>
<evidence type="ECO:0000256" key="6">
    <source>
        <dbReference type="SAM" id="Phobius"/>
    </source>
</evidence>
<evidence type="ECO:0000256" key="3">
    <source>
        <dbReference type="ARBA" id="ARBA00022692"/>
    </source>
</evidence>
<dbReference type="RefSeq" id="WP_188393144.1">
    <property type="nucleotide sequence ID" value="NZ_BMEV01000073.1"/>
</dbReference>
<name>A0A8J2TR86_9BACI</name>
<feature type="transmembrane region" description="Helical" evidence="6">
    <location>
        <begin position="88"/>
        <end position="114"/>
    </location>
</feature>
<feature type="transmembrane region" description="Helical" evidence="6">
    <location>
        <begin position="427"/>
        <end position="445"/>
    </location>
</feature>
<keyword evidence="8" id="KW-1185">Reference proteome</keyword>
<sequence length="542" mass="59172">MSNIVRSSLLLTSASFLSKFLGMIYIIPFNAMVGPVGGTLYGYAYTPYNIMLSISTVGIPLAMSKIVSKYNTLGDYETGRRLFKYGTILMIISGFIAFFILFFSADALANIYITNEAKSAISTDDVAFVIRMVSFALILIPAMSMTRGFFQGYESMGPTALSQVAEQIVRIVFVLVSVFIIVVILKKSIATAVGFATFGAFVGAVGSWIILLVYWKKRKPFLDRQLAEQRVRNDIPTSSLLKELFSYAGPFVIVGLATSMYQFVDNVTFERAMVSGGYKDFEIALGAINTYAHKLVIIPSTIATGLSLAILPAMTKTFNSNKMNILHQQINQSLQIVLVLVIPASAGLTLLSDVAYGTIYGLANIDLTGSLLAWYAPVGLLFSLFTVTSSILQGINQQNFSIISLLAGLLAKVLLNIQLIHIFGPKGAIFGTALAAGIAVALNLWRIKVSIQMPYRQTVKRTMLIGIFILIMGAAIWIVRAVFGLFIPYDESWWGAAIMLAIGVTVGGGVYLYFAYASTLLERIFDGKVPVIDKLLAKWKRA</sequence>
<keyword evidence="2" id="KW-1003">Cell membrane</keyword>
<dbReference type="PANTHER" id="PTHR30250">
    <property type="entry name" value="PST FAMILY PREDICTED COLANIC ACID TRANSPORTER"/>
    <property type="match status" value="1"/>
</dbReference>
<comment type="caution">
    <text evidence="7">The sequence shown here is derived from an EMBL/GenBank/DDBJ whole genome shotgun (WGS) entry which is preliminary data.</text>
</comment>
<keyword evidence="4 6" id="KW-1133">Transmembrane helix</keyword>
<dbReference type="Pfam" id="PF01943">
    <property type="entry name" value="Polysacc_synt"/>
    <property type="match status" value="1"/>
</dbReference>
<keyword evidence="7" id="KW-0131">Cell cycle</keyword>
<dbReference type="InterPro" id="IPR024923">
    <property type="entry name" value="PG_synth_SpoVB"/>
</dbReference>
<proteinExistence type="predicted"/>
<dbReference type="EMBL" id="BMEV01000073">
    <property type="protein sequence ID" value="GFZ87416.1"/>
    <property type="molecule type" value="Genomic_DNA"/>
</dbReference>
<evidence type="ECO:0000256" key="1">
    <source>
        <dbReference type="ARBA" id="ARBA00004651"/>
    </source>
</evidence>
<feature type="transmembrane region" description="Helical" evidence="6">
    <location>
        <begin position="465"/>
        <end position="487"/>
    </location>
</feature>
<accession>A0A8J2TR86</accession>
<evidence type="ECO:0000256" key="5">
    <source>
        <dbReference type="ARBA" id="ARBA00023136"/>
    </source>
</evidence>
<reference evidence="7" key="1">
    <citation type="journal article" date="2014" name="Int. J. Syst. Evol. Microbiol.">
        <title>Complete genome sequence of Corynebacterium casei LMG S-19264T (=DSM 44701T), isolated from a smear-ripened cheese.</title>
        <authorList>
            <consortium name="US DOE Joint Genome Institute (JGI-PGF)"/>
            <person name="Walter F."/>
            <person name="Albersmeier A."/>
            <person name="Kalinowski J."/>
            <person name="Ruckert C."/>
        </authorList>
    </citation>
    <scope>NUCLEOTIDE SEQUENCE</scope>
    <source>
        <strain evidence="7">CGMCC 1.12360</strain>
    </source>
</reference>
<feature type="transmembrane region" description="Helical" evidence="6">
    <location>
        <begin position="9"/>
        <end position="28"/>
    </location>
</feature>
<dbReference type="GO" id="GO:0051301">
    <property type="term" value="P:cell division"/>
    <property type="evidence" value="ECO:0007669"/>
    <property type="project" value="UniProtKB-KW"/>
</dbReference>
<evidence type="ECO:0000313" key="7">
    <source>
        <dbReference type="EMBL" id="GFZ87416.1"/>
    </source>
</evidence>
<feature type="transmembrane region" description="Helical" evidence="6">
    <location>
        <begin position="126"/>
        <end position="146"/>
    </location>
</feature>
<feature type="transmembrane region" description="Helical" evidence="6">
    <location>
        <begin position="493"/>
        <end position="514"/>
    </location>
</feature>
<reference evidence="7" key="2">
    <citation type="submission" date="2020-09" db="EMBL/GenBank/DDBJ databases">
        <authorList>
            <person name="Sun Q."/>
            <person name="Zhou Y."/>
        </authorList>
    </citation>
    <scope>NUCLEOTIDE SEQUENCE</scope>
    <source>
        <strain evidence="7">CGMCC 1.12360</strain>
    </source>
</reference>